<evidence type="ECO:0000256" key="2">
    <source>
        <dbReference type="ARBA" id="ARBA00004651"/>
    </source>
</evidence>
<dbReference type="AlphaFoldDB" id="A0AAJ1WX04"/>
<sequence>MLRVNGLFGWIAANDRRSLVLFAGFLAAFHVGAVLALYLPLAALDPEHAPVFTWVGYASRYLVLVTLAGIILFVALLLWHVHAVRRVMAFTFVDEQDEPRLCRIVEPLALSMGLPVPYVGVIRSSALNAFACGIRRKDAVVVVTRGLIDGLDDDELAGVVAHELAHIRNGDIRLMAAANVCLRLLDLLITPRMKETTPLKELVGLPILTLWFPPILVFVLIVSFVAQSALKAGRLVRLLISSSREFIADAVAVEATQNPAALISALRKVHGHSAIAGLPSGQDAMMIDGAAEGGLATHPRMDERVNAIIAMTGSMALIAPARRDTRPDALRRPADHLCDAFVSPGRREAFRAMSALRRVATDDTRNWLGLTRNMSYGVILAVAAILCCNAKRLDRPAVLIEIFDPQPFNVFLAAAAKGMACNIGAIASMANVPHLARKCDPKELSAFLSVQSEHAGPFGAMLTMMADAPDGTFASTKIIRNKEVGR</sequence>
<dbReference type="Pfam" id="PF01435">
    <property type="entry name" value="Peptidase_M48"/>
    <property type="match status" value="1"/>
</dbReference>
<keyword evidence="4 14" id="KW-0645">Protease</keyword>
<dbReference type="GO" id="GO:0046872">
    <property type="term" value="F:metal ion binding"/>
    <property type="evidence" value="ECO:0007669"/>
    <property type="project" value="UniProtKB-KW"/>
</dbReference>
<evidence type="ECO:0000256" key="1">
    <source>
        <dbReference type="ARBA" id="ARBA00001947"/>
    </source>
</evidence>
<feature type="transmembrane region" description="Helical" evidence="12">
    <location>
        <begin position="20"/>
        <end position="41"/>
    </location>
</feature>
<keyword evidence="8" id="KW-0862">Zinc</keyword>
<dbReference type="PANTHER" id="PTHR43221">
    <property type="entry name" value="PROTEASE HTPX"/>
    <property type="match status" value="1"/>
</dbReference>
<evidence type="ECO:0000313" key="14">
    <source>
        <dbReference type="EMBL" id="MDQ0542743.1"/>
    </source>
</evidence>
<feature type="transmembrane region" description="Helical" evidence="12">
    <location>
        <begin position="61"/>
        <end position="79"/>
    </location>
</feature>
<organism evidence="14 15">
    <name type="scientific">Methylobacterium brachiatum</name>
    <dbReference type="NCBI Taxonomy" id="269660"/>
    <lineage>
        <taxon>Bacteria</taxon>
        <taxon>Pseudomonadati</taxon>
        <taxon>Pseudomonadota</taxon>
        <taxon>Alphaproteobacteria</taxon>
        <taxon>Hyphomicrobiales</taxon>
        <taxon>Methylobacteriaceae</taxon>
        <taxon>Methylobacterium</taxon>
    </lineage>
</organism>
<evidence type="ECO:0000256" key="5">
    <source>
        <dbReference type="ARBA" id="ARBA00022692"/>
    </source>
</evidence>
<keyword evidence="3" id="KW-1003">Cell membrane</keyword>
<dbReference type="GO" id="GO:0006508">
    <property type="term" value="P:proteolysis"/>
    <property type="evidence" value="ECO:0007669"/>
    <property type="project" value="UniProtKB-KW"/>
</dbReference>
<evidence type="ECO:0000256" key="8">
    <source>
        <dbReference type="ARBA" id="ARBA00022833"/>
    </source>
</evidence>
<gene>
    <name evidence="14" type="ORF">QO001_001661</name>
</gene>
<evidence type="ECO:0000256" key="10">
    <source>
        <dbReference type="ARBA" id="ARBA00023049"/>
    </source>
</evidence>
<comment type="subcellular location">
    <subcellularLocation>
        <location evidence="2">Cell membrane</location>
        <topology evidence="2">Multi-pass membrane protein</topology>
    </subcellularLocation>
</comment>
<accession>A0AAJ1WX04</accession>
<dbReference type="InterPro" id="IPR001915">
    <property type="entry name" value="Peptidase_M48"/>
</dbReference>
<evidence type="ECO:0000256" key="7">
    <source>
        <dbReference type="ARBA" id="ARBA00022801"/>
    </source>
</evidence>
<keyword evidence="5 12" id="KW-0812">Transmembrane</keyword>
<evidence type="ECO:0000256" key="12">
    <source>
        <dbReference type="SAM" id="Phobius"/>
    </source>
</evidence>
<feature type="domain" description="Peptidase M48" evidence="13">
    <location>
        <begin position="96"/>
        <end position="309"/>
    </location>
</feature>
<keyword evidence="10" id="KW-0482">Metalloprotease</keyword>
<keyword evidence="6" id="KW-0479">Metal-binding</keyword>
<evidence type="ECO:0000256" key="4">
    <source>
        <dbReference type="ARBA" id="ARBA00022670"/>
    </source>
</evidence>
<dbReference type="GO" id="GO:0005886">
    <property type="term" value="C:plasma membrane"/>
    <property type="evidence" value="ECO:0007669"/>
    <property type="project" value="UniProtKB-SubCell"/>
</dbReference>
<dbReference type="GO" id="GO:0004222">
    <property type="term" value="F:metalloendopeptidase activity"/>
    <property type="evidence" value="ECO:0007669"/>
    <property type="project" value="InterPro"/>
</dbReference>
<feature type="transmembrane region" description="Helical" evidence="12">
    <location>
        <begin position="202"/>
        <end position="226"/>
    </location>
</feature>
<comment type="cofactor">
    <cofactor evidence="1">
        <name>Zn(2+)</name>
        <dbReference type="ChEBI" id="CHEBI:29105"/>
    </cofactor>
</comment>
<evidence type="ECO:0000256" key="11">
    <source>
        <dbReference type="ARBA" id="ARBA00023136"/>
    </source>
</evidence>
<keyword evidence="9 12" id="KW-1133">Transmembrane helix</keyword>
<evidence type="ECO:0000256" key="9">
    <source>
        <dbReference type="ARBA" id="ARBA00022989"/>
    </source>
</evidence>
<reference evidence="14" key="1">
    <citation type="submission" date="2023-07" db="EMBL/GenBank/DDBJ databases">
        <title>Genomic Encyclopedia of Type Strains, Phase IV (KMG-IV): sequencing the most valuable type-strain genomes for metagenomic binning, comparative biology and taxonomic classification.</title>
        <authorList>
            <person name="Goeker M."/>
        </authorList>
    </citation>
    <scope>NUCLEOTIDE SEQUENCE</scope>
    <source>
        <strain evidence="14">DSM 19569</strain>
    </source>
</reference>
<keyword evidence="11 12" id="KW-0472">Membrane</keyword>
<evidence type="ECO:0000256" key="6">
    <source>
        <dbReference type="ARBA" id="ARBA00022723"/>
    </source>
</evidence>
<proteinExistence type="predicted"/>
<protein>
    <submittedName>
        <fullName evidence="14">Zn-dependent protease with chaperone function</fullName>
    </submittedName>
</protein>
<keyword evidence="7" id="KW-0378">Hydrolase</keyword>
<dbReference type="EMBL" id="JAUSWL010000002">
    <property type="protein sequence ID" value="MDQ0542743.1"/>
    <property type="molecule type" value="Genomic_DNA"/>
</dbReference>
<dbReference type="PANTHER" id="PTHR43221:SF1">
    <property type="entry name" value="PROTEASE HTPX"/>
    <property type="match status" value="1"/>
</dbReference>
<dbReference type="RefSeq" id="WP_059410299.1">
    <property type="nucleotide sequence ID" value="NZ_JAJALK010000003.1"/>
</dbReference>
<dbReference type="InterPro" id="IPR050083">
    <property type="entry name" value="HtpX_protease"/>
</dbReference>
<dbReference type="Proteomes" id="UP001223420">
    <property type="component" value="Unassembled WGS sequence"/>
</dbReference>
<evidence type="ECO:0000259" key="13">
    <source>
        <dbReference type="Pfam" id="PF01435"/>
    </source>
</evidence>
<comment type="caution">
    <text evidence="14">The sequence shown here is derived from an EMBL/GenBank/DDBJ whole genome shotgun (WGS) entry which is preliminary data.</text>
</comment>
<evidence type="ECO:0000313" key="15">
    <source>
        <dbReference type="Proteomes" id="UP001223420"/>
    </source>
</evidence>
<name>A0AAJ1WX04_9HYPH</name>
<dbReference type="Gene3D" id="3.30.2010.10">
    <property type="entry name" value="Metalloproteases ('zincins'), catalytic domain"/>
    <property type="match status" value="1"/>
</dbReference>
<evidence type="ECO:0000256" key="3">
    <source>
        <dbReference type="ARBA" id="ARBA00022475"/>
    </source>
</evidence>